<dbReference type="InterPro" id="IPR032867">
    <property type="entry name" value="DYW_dom"/>
</dbReference>
<keyword evidence="2" id="KW-0677">Repeat</keyword>
<dbReference type="FunFam" id="1.25.40.10:FF:000344">
    <property type="entry name" value="Pentatricopeptide repeat-containing protein"/>
    <property type="match status" value="1"/>
</dbReference>
<dbReference type="Pfam" id="PF20431">
    <property type="entry name" value="E_motif"/>
    <property type="match status" value="1"/>
</dbReference>
<dbReference type="GO" id="GO:0003723">
    <property type="term" value="F:RNA binding"/>
    <property type="evidence" value="ECO:0007669"/>
    <property type="project" value="InterPro"/>
</dbReference>
<dbReference type="Proteomes" id="UP000594263">
    <property type="component" value="Unplaced"/>
</dbReference>
<keyword evidence="6" id="KW-1185">Reference proteome</keyword>
<dbReference type="EnsemblPlants" id="Kaladp0095s0058.1.v1.1">
    <property type="protein sequence ID" value="Kaladp0095s0058.1.v1.1.CDS.1"/>
    <property type="gene ID" value="Kaladp0095s0058.v1.1"/>
</dbReference>
<dbReference type="NCBIfam" id="TIGR00756">
    <property type="entry name" value="PPR"/>
    <property type="match status" value="4"/>
</dbReference>
<dbReference type="PROSITE" id="PS51375">
    <property type="entry name" value="PPR"/>
    <property type="match status" value="4"/>
</dbReference>
<dbReference type="InterPro" id="IPR011990">
    <property type="entry name" value="TPR-like_helical_dom_sf"/>
</dbReference>
<feature type="domain" description="DYW" evidence="4">
    <location>
        <begin position="486"/>
        <end position="578"/>
    </location>
</feature>
<evidence type="ECO:0000313" key="6">
    <source>
        <dbReference type="Proteomes" id="UP000594263"/>
    </source>
</evidence>
<evidence type="ECO:0000313" key="5">
    <source>
        <dbReference type="EnsemblPlants" id="Kaladp0095s0058.1.v1.1.CDS.1"/>
    </source>
</evidence>
<feature type="repeat" description="PPR" evidence="3">
    <location>
        <begin position="166"/>
        <end position="200"/>
    </location>
</feature>
<dbReference type="GO" id="GO:0009451">
    <property type="term" value="P:RNA modification"/>
    <property type="evidence" value="ECO:0007669"/>
    <property type="project" value="InterPro"/>
</dbReference>
<dbReference type="AlphaFoldDB" id="A0A7N0V076"/>
<dbReference type="InterPro" id="IPR046960">
    <property type="entry name" value="PPR_At4g14850-like_plant"/>
</dbReference>
<name>A0A7N0V076_KALFE</name>
<dbReference type="Gramene" id="Kaladp0095s0058.1.v1.1">
    <property type="protein sequence ID" value="Kaladp0095s0058.1.v1.1.CDS.1"/>
    <property type="gene ID" value="Kaladp0095s0058.v1.1"/>
</dbReference>
<dbReference type="FunFam" id="1.25.40.10:FF:002536">
    <property type="entry name" value="Tetratricopeptide repeat (TPR)-like superfamily protein"/>
    <property type="match status" value="1"/>
</dbReference>
<dbReference type="OMA" id="ASKARWM"/>
<dbReference type="Pfam" id="PF13041">
    <property type="entry name" value="PPR_2"/>
    <property type="match status" value="2"/>
</dbReference>
<dbReference type="Gene3D" id="1.25.40.10">
    <property type="entry name" value="Tetratricopeptide repeat domain"/>
    <property type="match status" value="3"/>
</dbReference>
<dbReference type="Pfam" id="PF14432">
    <property type="entry name" value="DYW_deaminase"/>
    <property type="match status" value="1"/>
</dbReference>
<protein>
    <recommendedName>
        <fullName evidence="4">DYW domain-containing protein</fullName>
    </recommendedName>
</protein>
<dbReference type="GO" id="GO:0008270">
    <property type="term" value="F:zinc ion binding"/>
    <property type="evidence" value="ECO:0007669"/>
    <property type="project" value="InterPro"/>
</dbReference>
<feature type="repeat" description="PPR" evidence="3">
    <location>
        <begin position="272"/>
        <end position="306"/>
    </location>
</feature>
<dbReference type="PANTHER" id="PTHR47926">
    <property type="entry name" value="PENTATRICOPEPTIDE REPEAT-CONTAINING PROTEIN"/>
    <property type="match status" value="1"/>
</dbReference>
<evidence type="ECO:0000256" key="1">
    <source>
        <dbReference type="ARBA" id="ARBA00006643"/>
    </source>
</evidence>
<feature type="repeat" description="PPR" evidence="3">
    <location>
        <begin position="307"/>
        <end position="341"/>
    </location>
</feature>
<evidence type="ECO:0000256" key="3">
    <source>
        <dbReference type="PROSITE-ProRule" id="PRU00708"/>
    </source>
</evidence>
<organism evidence="5 6">
    <name type="scientific">Kalanchoe fedtschenkoi</name>
    <name type="common">Lavender scallops</name>
    <name type="synonym">South American air plant</name>
    <dbReference type="NCBI Taxonomy" id="63787"/>
    <lineage>
        <taxon>Eukaryota</taxon>
        <taxon>Viridiplantae</taxon>
        <taxon>Streptophyta</taxon>
        <taxon>Embryophyta</taxon>
        <taxon>Tracheophyta</taxon>
        <taxon>Spermatophyta</taxon>
        <taxon>Magnoliopsida</taxon>
        <taxon>eudicotyledons</taxon>
        <taxon>Gunneridae</taxon>
        <taxon>Pentapetalae</taxon>
        <taxon>Saxifragales</taxon>
        <taxon>Crassulaceae</taxon>
        <taxon>Kalanchoe</taxon>
    </lineage>
</organism>
<feature type="repeat" description="PPR" evidence="3">
    <location>
        <begin position="240"/>
        <end position="270"/>
    </location>
</feature>
<evidence type="ECO:0000259" key="4">
    <source>
        <dbReference type="Pfam" id="PF14432"/>
    </source>
</evidence>
<dbReference type="Pfam" id="PF01535">
    <property type="entry name" value="PPR"/>
    <property type="match status" value="3"/>
</dbReference>
<accession>A0A7N0V076</accession>
<comment type="similarity">
    <text evidence="1">Belongs to the PPR family. PCMP-H subfamily.</text>
</comment>
<dbReference type="PANTHER" id="PTHR47926:SF408">
    <property type="entry name" value="DYW DOMAIN-CONTAINING PROTEIN"/>
    <property type="match status" value="1"/>
</dbReference>
<proteinExistence type="inferred from homology"/>
<reference evidence="5" key="1">
    <citation type="submission" date="2021-01" db="UniProtKB">
        <authorList>
            <consortium name="EnsemblPlants"/>
        </authorList>
    </citation>
    <scope>IDENTIFICATION</scope>
</reference>
<sequence>MTNLEALIKKCVSQSHIKQFHAHLVATGKFQFCSSRTKLIELCALASDKDVVIARAMLGQTRWPVTNDWNAVIRGLANSPEPTEAITLYCTMKRKLHRPDALTCSFVLKACARGLASIEGMQIHSQCARYGFLGDMLLRTTLLDVYAKAGVLDYAQRLFDEMPVRDVAMWNALIIGQAQGGEPNEAISLFRRMRSEEMRTRLKPNEVTVIGALSACSQLGAFTEGEKVFEFIRSENLDLNIQVSNVVIDMFAKCGRVERAYEVFSKMRCQKSLVSWNTMIMAFAMHGCAIKALELFGKMDEEDIFPDEVSYLSVLCACNHAGLVEDGVRLFNTMAKKGVKPNIKHYGSVVDLLGRAGRLHEALEIISSMHTDPDIVLWQTMLGASKTYGNIEMAEIASGKLKEMGSKACGDFVLLSNIYAARERWDDVGRVREAMKSKDVRKIPGFSYIDVGGIMHKFVNGDYNHPSWEEIYRKLDEIRFKIREYGYVAETNFVLHDIGEEDKENALCHHSEKLAVAFGLISTPEGTSIQVIKNLRICGDCHAMIKLIAKIYNREIIVRDRSRFHKFKDGECSCRDYW</sequence>
<dbReference type="InterPro" id="IPR046848">
    <property type="entry name" value="E_motif"/>
</dbReference>
<dbReference type="InterPro" id="IPR002885">
    <property type="entry name" value="PPR_rpt"/>
</dbReference>
<evidence type="ECO:0000256" key="2">
    <source>
        <dbReference type="ARBA" id="ARBA00022737"/>
    </source>
</evidence>
<dbReference type="Pfam" id="PF13812">
    <property type="entry name" value="PPR_3"/>
    <property type="match status" value="1"/>
</dbReference>